<evidence type="ECO:0000256" key="1">
    <source>
        <dbReference type="SAM" id="MobiDB-lite"/>
    </source>
</evidence>
<dbReference type="InterPro" id="IPR036465">
    <property type="entry name" value="vWFA_dom_sf"/>
</dbReference>
<dbReference type="Pfam" id="PF00092">
    <property type="entry name" value="VWA"/>
    <property type="match status" value="1"/>
</dbReference>
<evidence type="ECO:0000259" key="5">
    <source>
        <dbReference type="PROSITE" id="PS50234"/>
    </source>
</evidence>
<dbReference type="InterPro" id="IPR050923">
    <property type="entry name" value="Cell_Proc_Reg/RNA_Proc"/>
</dbReference>
<dbReference type="PROSITE" id="PS50006">
    <property type="entry name" value="FHA_DOMAIN"/>
    <property type="match status" value="1"/>
</dbReference>
<feature type="signal peptide" evidence="3">
    <location>
        <begin position="1"/>
        <end position="21"/>
    </location>
</feature>
<keyword evidence="2" id="KW-0812">Transmembrane</keyword>
<feature type="chain" id="PRO_5001938573" evidence="3">
    <location>
        <begin position="22"/>
        <end position="525"/>
    </location>
</feature>
<dbReference type="InterPro" id="IPR002035">
    <property type="entry name" value="VWF_A"/>
</dbReference>
<dbReference type="CDD" id="cd00198">
    <property type="entry name" value="vWFA"/>
    <property type="match status" value="1"/>
</dbReference>
<keyword evidence="2" id="KW-1133">Transmembrane helix</keyword>
<feature type="domain" description="VWFA" evidence="5">
    <location>
        <begin position="75"/>
        <end position="245"/>
    </location>
</feature>
<dbReference type="InterPro" id="IPR000253">
    <property type="entry name" value="FHA_dom"/>
</dbReference>
<feature type="domain" description="FHA" evidence="4">
    <location>
        <begin position="427"/>
        <end position="476"/>
    </location>
</feature>
<accession>A0A098B7W8</accession>
<evidence type="ECO:0000313" key="6">
    <source>
        <dbReference type="EMBL" id="CDX04963.1"/>
    </source>
</evidence>
<evidence type="ECO:0000259" key="4">
    <source>
        <dbReference type="PROSITE" id="PS50006"/>
    </source>
</evidence>
<dbReference type="SUPFAM" id="SSF49879">
    <property type="entry name" value="SMAD/FHA domain"/>
    <property type="match status" value="1"/>
</dbReference>
<gene>
    <name evidence="6" type="ORF">DPCES_5077</name>
</gene>
<dbReference type="Gene3D" id="2.60.200.20">
    <property type="match status" value="1"/>
</dbReference>
<dbReference type="PATRIC" id="fig|49338.4.peg.5462"/>
<proteinExistence type="predicted"/>
<dbReference type="Pfam" id="PF00498">
    <property type="entry name" value="FHA"/>
    <property type="match status" value="1"/>
</dbReference>
<evidence type="ECO:0000256" key="2">
    <source>
        <dbReference type="SAM" id="Phobius"/>
    </source>
</evidence>
<dbReference type="Gene3D" id="3.40.50.410">
    <property type="entry name" value="von Willebrand factor, type A domain"/>
    <property type="match status" value="1"/>
</dbReference>
<feature type="region of interest" description="Disordered" evidence="1">
    <location>
        <begin position="505"/>
        <end position="525"/>
    </location>
</feature>
<dbReference type="AlphaFoldDB" id="A0A098B7W8"/>
<feature type="transmembrane region" description="Helical" evidence="2">
    <location>
        <begin position="341"/>
        <end position="364"/>
    </location>
</feature>
<reference evidence="6" key="1">
    <citation type="submission" date="2014-07" db="EMBL/GenBank/DDBJ databases">
        <authorList>
            <person name="Hornung V.Bastian."/>
        </authorList>
    </citation>
    <scope>NUCLEOTIDE SEQUENCE</scope>
    <source>
        <strain evidence="6">PCE-S</strain>
    </source>
</reference>
<dbReference type="PANTHER" id="PTHR23308">
    <property type="entry name" value="NUCLEAR INHIBITOR OF PROTEIN PHOSPHATASE-1"/>
    <property type="match status" value="1"/>
</dbReference>
<organism evidence="6">
    <name type="scientific">Desulfitobacterium hafniense</name>
    <name type="common">Desulfitobacterium frappieri</name>
    <dbReference type="NCBI Taxonomy" id="49338"/>
    <lineage>
        <taxon>Bacteria</taxon>
        <taxon>Bacillati</taxon>
        <taxon>Bacillota</taxon>
        <taxon>Clostridia</taxon>
        <taxon>Eubacteriales</taxon>
        <taxon>Desulfitobacteriaceae</taxon>
        <taxon>Desulfitobacterium</taxon>
    </lineage>
</organism>
<dbReference type="CDD" id="cd00060">
    <property type="entry name" value="FHA"/>
    <property type="match status" value="1"/>
</dbReference>
<evidence type="ECO:0000256" key="3">
    <source>
        <dbReference type="SAM" id="SignalP"/>
    </source>
</evidence>
<name>A0A098B7W8_DESHA</name>
<keyword evidence="2" id="KW-0472">Membrane</keyword>
<dbReference type="SUPFAM" id="SSF53300">
    <property type="entry name" value="vWA-like"/>
    <property type="match status" value="1"/>
</dbReference>
<dbReference type="PROSITE" id="PS50234">
    <property type="entry name" value="VWFA"/>
    <property type="match status" value="1"/>
</dbReference>
<dbReference type="EMBL" id="LK996017">
    <property type="protein sequence ID" value="CDX04963.1"/>
    <property type="molecule type" value="Genomic_DNA"/>
</dbReference>
<dbReference type="InterPro" id="IPR008984">
    <property type="entry name" value="SMAD_FHA_dom_sf"/>
</dbReference>
<protein>
    <submittedName>
        <fullName evidence="6">SMAD/FHA domain</fullName>
    </submittedName>
</protein>
<sequence>MCKWILIILILFIMPPNIAQAETETNVLQAYVTEQTMTVFTNAELLSDGLKCVISNQNAEIMEKGLLSDESALTKTTVLIDISTSMPNAIRGGVITTLKKLIEDKSANEEFRLTVFGEELSVLQNFSSDRYDLAIAIEKIKFDGTQSKIYDAIYNTIPHITQSNEKPIFHRTIVITDGVDDTVSGITKEELFLKLQNERYPVDVVAVSGGETAENKELAAIVRMSGGRYYSLNPNADVAALAQALRVSNYFYFEAKVPAALLDGTIRQVDIDDGVHNMSIDIKFPVFNAPNTNTSTTETEEKASAAEIHGASVAPEQTIPSFPNETAASKPITTLFGNYTIVIYIGAGVALLIVIAVILAVAVVRGKKKREALRSEPGIAVGYIDDNHGEKTEFVGDVNFVEAQYTIKLSNPNNPSKTWTLPITGDLLIGRAEHCSVRLDDRSVSREQCKIAVQGIGLVVIHLGSTNKTSLNGSNIVESSPLQSGDTLKFGREVLRIDYIQKLGSPPPKPELSRNSNSGKTESIF</sequence>
<feature type="compositionally biased region" description="Polar residues" evidence="1">
    <location>
        <begin position="513"/>
        <end position="525"/>
    </location>
</feature>
<dbReference type="SMART" id="SM00240">
    <property type="entry name" value="FHA"/>
    <property type="match status" value="1"/>
</dbReference>
<keyword evidence="3" id="KW-0732">Signal</keyword>